<reference evidence="1" key="1">
    <citation type="journal article" date="2015" name="Nature">
        <title>Complex archaea that bridge the gap between prokaryotes and eukaryotes.</title>
        <authorList>
            <person name="Spang A."/>
            <person name="Saw J.H."/>
            <person name="Jorgensen S.L."/>
            <person name="Zaremba-Niedzwiedzka K."/>
            <person name="Martijn J."/>
            <person name="Lind A.E."/>
            <person name="van Eijk R."/>
            <person name="Schleper C."/>
            <person name="Guy L."/>
            <person name="Ettema T.J."/>
        </authorList>
    </citation>
    <scope>NUCLEOTIDE SEQUENCE</scope>
</reference>
<evidence type="ECO:0000313" key="1">
    <source>
        <dbReference type="EMBL" id="KKM16597.1"/>
    </source>
</evidence>
<organism evidence="1">
    <name type="scientific">marine sediment metagenome</name>
    <dbReference type="NCBI Taxonomy" id="412755"/>
    <lineage>
        <taxon>unclassified sequences</taxon>
        <taxon>metagenomes</taxon>
        <taxon>ecological metagenomes</taxon>
    </lineage>
</organism>
<dbReference type="EMBL" id="LAZR01014639">
    <property type="protein sequence ID" value="KKM16597.1"/>
    <property type="molecule type" value="Genomic_DNA"/>
</dbReference>
<gene>
    <name evidence="1" type="ORF">LCGC14_1684300</name>
</gene>
<protein>
    <submittedName>
        <fullName evidence="1">Uncharacterized protein</fullName>
    </submittedName>
</protein>
<dbReference type="AlphaFoldDB" id="A0A0F9HN85"/>
<comment type="caution">
    <text evidence="1">The sequence shown here is derived from an EMBL/GenBank/DDBJ whole genome shotgun (WGS) entry which is preliminary data.</text>
</comment>
<proteinExistence type="predicted"/>
<name>A0A0F9HN85_9ZZZZ</name>
<accession>A0A0F9HN85</accession>
<sequence length="140" mass="17199">MQKSLLKKKKKILKKEITLLSARDLSEKIRQIMKDHIGRNNPISQKDLFKRLFGNPNNYSDLQVWFILERIRKAMNWLRRTSHCFVITRRTKYNIYVYFVVKDYDDAQIYIDHLSKVKKRINFMQHRCLKAIEEKFWEDF</sequence>